<comment type="caution">
    <text evidence="1">The sequence shown here is derived from an EMBL/GenBank/DDBJ whole genome shotgun (WGS) entry which is preliminary data.</text>
</comment>
<dbReference type="InterPro" id="IPR012902">
    <property type="entry name" value="N_methyl_site"/>
</dbReference>
<proteinExistence type="predicted"/>
<sequence>MRQGSQGFGLVEIMLALALSLVLVLGAAQVFIAAKATYLSQSASAYLLEDARFVLSKMLQEIRMAGLSGCLRTVNDRSTAKEFSRYAATPIQWSNVERKLTLITADIGDYGGTPTWSLVTDCRRSAVVYSGAHQGEGGQQVLALRRLFYSLQDHQLMLGNGLGKQQAVLLDNVEAFDVSFGMARTATDSAASSYSRNPGDPARIRSVRLQLTLADPQQRVRPQRFTLVAALRNRLP</sequence>
<dbReference type="RefSeq" id="WP_110652083.1">
    <property type="nucleotide sequence ID" value="NZ_QJRN01000005.1"/>
</dbReference>
<protein>
    <submittedName>
        <fullName evidence="1">Pilus assembly protein PilW</fullName>
    </submittedName>
</protein>
<reference evidence="1 2" key="1">
    <citation type="submission" date="2018-06" db="EMBL/GenBank/DDBJ databases">
        <title>Pseudomonas diversity within urban Lake Michigan freshwaters.</title>
        <authorList>
            <person name="Batrich M."/>
            <person name="Hatzopoulos T."/>
            <person name="Putonti C."/>
        </authorList>
    </citation>
    <scope>NUCLEOTIDE SEQUENCE [LARGE SCALE GENOMIC DNA]</scope>
    <source>
        <strain evidence="1 2">MB-090624</strain>
    </source>
</reference>
<gene>
    <name evidence="1" type="ORF">DMX08_10680</name>
</gene>
<dbReference type="AlphaFoldDB" id="A0A9Q6N8X5"/>
<evidence type="ECO:0000313" key="1">
    <source>
        <dbReference type="EMBL" id="PYC38948.1"/>
    </source>
</evidence>
<organism evidence="1 2">
    <name type="scientific">Pseudomonas protegens</name>
    <dbReference type="NCBI Taxonomy" id="380021"/>
    <lineage>
        <taxon>Bacteria</taxon>
        <taxon>Pseudomonadati</taxon>
        <taxon>Pseudomonadota</taxon>
        <taxon>Gammaproteobacteria</taxon>
        <taxon>Pseudomonadales</taxon>
        <taxon>Pseudomonadaceae</taxon>
        <taxon>Pseudomonas</taxon>
    </lineage>
</organism>
<dbReference type="EMBL" id="QJRN01000005">
    <property type="protein sequence ID" value="PYC38948.1"/>
    <property type="molecule type" value="Genomic_DNA"/>
</dbReference>
<name>A0A9Q6N8X5_9PSED</name>
<accession>A0A9Q6N8X5</accession>
<dbReference type="Pfam" id="PF07963">
    <property type="entry name" value="N_methyl"/>
    <property type="match status" value="1"/>
</dbReference>
<evidence type="ECO:0000313" key="2">
    <source>
        <dbReference type="Proteomes" id="UP000248188"/>
    </source>
</evidence>
<dbReference type="Proteomes" id="UP000248188">
    <property type="component" value="Unassembled WGS sequence"/>
</dbReference>